<reference evidence="1" key="2">
    <citation type="journal article" date="2023" name="IMA Fungus">
        <title>Comparative genomic study of the Penicillium genus elucidates a diverse pangenome and 15 lateral gene transfer events.</title>
        <authorList>
            <person name="Petersen C."/>
            <person name="Sorensen T."/>
            <person name="Nielsen M.R."/>
            <person name="Sondergaard T.E."/>
            <person name="Sorensen J.L."/>
            <person name="Fitzpatrick D.A."/>
            <person name="Frisvad J.C."/>
            <person name="Nielsen K.L."/>
        </authorList>
    </citation>
    <scope>NUCLEOTIDE SEQUENCE</scope>
    <source>
        <strain evidence="1">IBT 23319</strain>
    </source>
</reference>
<protein>
    <submittedName>
        <fullName evidence="1">Uncharacterized protein</fullName>
    </submittedName>
</protein>
<name>A0A9W9P3E7_PENCI</name>
<comment type="caution">
    <text evidence="1">The sequence shown here is derived from an EMBL/GenBank/DDBJ whole genome shotgun (WGS) entry which is preliminary data.</text>
</comment>
<dbReference type="AlphaFoldDB" id="A0A9W9P3E7"/>
<organism evidence="1 2">
    <name type="scientific">Penicillium citrinum</name>
    <dbReference type="NCBI Taxonomy" id="5077"/>
    <lineage>
        <taxon>Eukaryota</taxon>
        <taxon>Fungi</taxon>
        <taxon>Dikarya</taxon>
        <taxon>Ascomycota</taxon>
        <taxon>Pezizomycotina</taxon>
        <taxon>Eurotiomycetes</taxon>
        <taxon>Eurotiomycetidae</taxon>
        <taxon>Eurotiales</taxon>
        <taxon>Aspergillaceae</taxon>
        <taxon>Penicillium</taxon>
    </lineage>
</organism>
<dbReference type="EMBL" id="JAPQKT010000003">
    <property type="protein sequence ID" value="KAJ5234659.1"/>
    <property type="molecule type" value="Genomic_DNA"/>
</dbReference>
<evidence type="ECO:0000313" key="1">
    <source>
        <dbReference type="EMBL" id="KAJ5234659.1"/>
    </source>
</evidence>
<dbReference type="OrthoDB" id="94039at2759"/>
<reference evidence="1" key="1">
    <citation type="submission" date="2022-11" db="EMBL/GenBank/DDBJ databases">
        <authorList>
            <person name="Petersen C."/>
        </authorList>
    </citation>
    <scope>NUCLEOTIDE SEQUENCE</scope>
    <source>
        <strain evidence="1">IBT 23319</strain>
    </source>
</reference>
<dbReference type="GeneID" id="81381914"/>
<sequence length="107" mass="11702">MQPLHFTETNRFSHGNCSDISGPLSFYSTVKTGPVAPPQVRAEMLNRTGVGIEGNGGVENSRVRQEVLKGSHQLPLERVGDTASVLGPWIGQSAQSWKEDEDRLAER</sequence>
<accession>A0A9W9P3E7</accession>
<evidence type="ECO:0000313" key="2">
    <source>
        <dbReference type="Proteomes" id="UP001147733"/>
    </source>
</evidence>
<dbReference type="RefSeq" id="XP_056502159.1">
    <property type="nucleotide sequence ID" value="XM_056642747.1"/>
</dbReference>
<proteinExistence type="predicted"/>
<gene>
    <name evidence="1" type="ORF">N7469_003827</name>
</gene>
<dbReference type="Proteomes" id="UP001147733">
    <property type="component" value="Unassembled WGS sequence"/>
</dbReference>
<keyword evidence="2" id="KW-1185">Reference proteome</keyword>